<name>A0AAQ0RWH5_STAXY</name>
<dbReference type="Pfam" id="PF09966">
    <property type="entry name" value="DUF2200"/>
    <property type="match status" value="1"/>
</dbReference>
<organism evidence="1 2">
    <name type="scientific">Staphylococcus xylosus</name>
    <dbReference type="NCBI Taxonomy" id="1288"/>
    <lineage>
        <taxon>Bacteria</taxon>
        <taxon>Bacillati</taxon>
        <taxon>Bacillota</taxon>
        <taxon>Bacilli</taxon>
        <taxon>Bacillales</taxon>
        <taxon>Staphylococcaceae</taxon>
        <taxon>Staphylococcus</taxon>
    </lineage>
</organism>
<sequence length="118" mass="13692">MTKPKIYTMSFASIYPHLIKKVEKKGRTKEEADEVILWMTGYSQTQVNQLIKDGTDYETFISQAPKLNPNRTKITGVICGIRIEEMEDSIMKEIRYLDKMIDELAKGKSLNKIFRNDV</sequence>
<evidence type="ECO:0000313" key="1">
    <source>
        <dbReference type="EMBL" id="RIM90517.1"/>
    </source>
</evidence>
<dbReference type="PIRSF" id="PIRSF033199">
    <property type="entry name" value="UCP033199"/>
    <property type="match status" value="1"/>
</dbReference>
<accession>A0AAQ0RWH5</accession>
<dbReference type="EMBL" id="QXUI01000019">
    <property type="protein sequence ID" value="RIM90517.1"/>
    <property type="molecule type" value="Genomic_DNA"/>
</dbReference>
<comment type="caution">
    <text evidence="1">The sequence shown here is derived from an EMBL/GenBank/DDBJ whole genome shotgun (WGS) entry which is preliminary data.</text>
</comment>
<dbReference type="Proteomes" id="UP000285579">
    <property type="component" value="Unassembled WGS sequence"/>
</dbReference>
<dbReference type="InterPro" id="IPR023204">
    <property type="entry name" value="SP1917_dom_sf"/>
</dbReference>
<dbReference type="AlphaFoldDB" id="A0AAQ0RWH5"/>
<dbReference type="RefSeq" id="WP_101105523.1">
    <property type="nucleotide sequence ID" value="NZ_CP066721.1"/>
</dbReference>
<gene>
    <name evidence="1" type="ORF">BU104_14180</name>
</gene>
<dbReference type="InterPro" id="IPR014580">
    <property type="entry name" value="UCP033199"/>
</dbReference>
<proteinExistence type="predicted"/>
<evidence type="ECO:0000313" key="2">
    <source>
        <dbReference type="Proteomes" id="UP000285579"/>
    </source>
</evidence>
<dbReference type="Gene3D" id="1.10.8.290">
    <property type="entry name" value="uncharacterized protein sp1917 domain"/>
    <property type="match status" value="1"/>
</dbReference>
<protein>
    <submittedName>
        <fullName evidence="1">DUF2200 domain-containing protein</fullName>
    </submittedName>
</protein>
<reference evidence="1 2" key="1">
    <citation type="journal article" date="2016" name="Front. Microbiol.">
        <title>Comprehensive Phylogenetic Analysis of Bovine Non-aureus Staphylococci Species Based on Whole-Genome Sequencing.</title>
        <authorList>
            <person name="Naushad S."/>
            <person name="Barkema H.W."/>
            <person name="Luby C."/>
            <person name="Condas L.A."/>
            <person name="Nobrega D.B."/>
            <person name="Carson D.A."/>
            <person name="De Buck J."/>
        </authorList>
    </citation>
    <scope>NUCLEOTIDE SEQUENCE [LARGE SCALE GENOMIC DNA]</scope>
    <source>
        <strain evidence="1 2">SNUC 1349</strain>
    </source>
</reference>